<evidence type="ECO:0000256" key="2">
    <source>
        <dbReference type="ARBA" id="ARBA00008518"/>
    </source>
</evidence>
<evidence type="ECO:0000256" key="11">
    <source>
        <dbReference type="PROSITE-ProRule" id="PRU00504"/>
    </source>
</evidence>
<dbReference type="Gene3D" id="2.120.10.30">
    <property type="entry name" value="TolB, C-terminal domain"/>
    <property type="match status" value="1"/>
</dbReference>
<dbReference type="GO" id="GO:0061630">
    <property type="term" value="F:ubiquitin protein ligase activity"/>
    <property type="evidence" value="ECO:0007669"/>
    <property type="project" value="UniProtKB-EC"/>
</dbReference>
<comment type="catalytic activity">
    <reaction evidence="1">
        <text>S-ubiquitinyl-[E2 ubiquitin-conjugating enzyme]-L-cysteine + [acceptor protein]-L-lysine = [E2 ubiquitin-conjugating enzyme]-L-cysteine + N(6)-ubiquitinyl-[acceptor protein]-L-lysine.</text>
        <dbReference type="EC" id="2.3.2.27"/>
    </reaction>
</comment>
<evidence type="ECO:0000256" key="3">
    <source>
        <dbReference type="ARBA" id="ARBA00012483"/>
    </source>
</evidence>
<dbReference type="EC" id="2.3.2.27" evidence="3"/>
<keyword evidence="5" id="KW-0479">Metal-binding</keyword>
<proteinExistence type="inferred from homology"/>
<evidence type="ECO:0000259" key="14">
    <source>
        <dbReference type="PROSITE" id="PS50119"/>
    </source>
</evidence>
<dbReference type="InterPro" id="IPR027370">
    <property type="entry name" value="Znf-RING_euk"/>
</dbReference>
<feature type="domain" description="B box-type" evidence="14">
    <location>
        <begin position="145"/>
        <end position="188"/>
    </location>
</feature>
<dbReference type="PROSITE" id="PS51125">
    <property type="entry name" value="NHL"/>
    <property type="match status" value="1"/>
</dbReference>
<dbReference type="CDD" id="cd16579">
    <property type="entry name" value="RING-HC_PML_C-V"/>
    <property type="match status" value="1"/>
</dbReference>
<keyword evidence="4" id="KW-0597">Phosphoprotein</keyword>
<dbReference type="AlphaFoldDB" id="A0A8K0A2Z4"/>
<dbReference type="InterPro" id="IPR003649">
    <property type="entry name" value="Bbox_C"/>
</dbReference>
<feature type="domain" description="B box-type" evidence="14">
    <location>
        <begin position="86"/>
        <end position="133"/>
    </location>
</feature>
<evidence type="ECO:0000256" key="7">
    <source>
        <dbReference type="ARBA" id="ARBA00022771"/>
    </source>
</evidence>
<accession>A0A8K0A2Z4</accession>
<keyword evidence="7 10" id="KW-0863">Zinc-finger</keyword>
<feature type="region of interest" description="Disordered" evidence="12">
    <location>
        <begin position="383"/>
        <end position="411"/>
    </location>
</feature>
<keyword evidence="16" id="KW-1185">Reference proteome</keyword>
<name>A0A8K0A2Z4_BRALA</name>
<dbReference type="PROSITE" id="PS00518">
    <property type="entry name" value="ZF_RING_1"/>
    <property type="match status" value="1"/>
</dbReference>
<evidence type="ECO:0000256" key="6">
    <source>
        <dbReference type="ARBA" id="ARBA00022737"/>
    </source>
</evidence>
<dbReference type="OrthoDB" id="342730at2759"/>
<dbReference type="InterPro" id="IPR047153">
    <property type="entry name" value="TRIM45/56/19-like"/>
</dbReference>
<evidence type="ECO:0000256" key="1">
    <source>
        <dbReference type="ARBA" id="ARBA00000900"/>
    </source>
</evidence>
<comment type="similarity">
    <text evidence="2">Belongs to the TRIM/RBCC family.</text>
</comment>
<dbReference type="SMART" id="SM00336">
    <property type="entry name" value="BBOX"/>
    <property type="match status" value="2"/>
</dbReference>
<dbReference type="GO" id="GO:0008270">
    <property type="term" value="F:zinc ion binding"/>
    <property type="evidence" value="ECO:0007669"/>
    <property type="project" value="UniProtKB-KW"/>
</dbReference>
<dbReference type="InterPro" id="IPR000315">
    <property type="entry name" value="Znf_B-box"/>
</dbReference>
<dbReference type="SMART" id="SM00502">
    <property type="entry name" value="BBC"/>
    <property type="match status" value="1"/>
</dbReference>
<gene>
    <name evidence="15" type="primary">TRIM71</name>
    <name evidence="15" type="ORF">BLAG_LOCUS21056</name>
</gene>
<dbReference type="InterPro" id="IPR001258">
    <property type="entry name" value="NHL_repeat"/>
</dbReference>
<dbReference type="SUPFAM" id="SSF57850">
    <property type="entry name" value="RING/U-box"/>
    <property type="match status" value="1"/>
</dbReference>
<evidence type="ECO:0000313" key="15">
    <source>
        <dbReference type="EMBL" id="CAH1267908.1"/>
    </source>
</evidence>
<dbReference type="SUPFAM" id="SSF57845">
    <property type="entry name" value="B-box zinc-binding domain"/>
    <property type="match status" value="1"/>
</dbReference>
<dbReference type="SMART" id="SM00184">
    <property type="entry name" value="RING"/>
    <property type="match status" value="1"/>
</dbReference>
<evidence type="ECO:0000256" key="8">
    <source>
        <dbReference type="ARBA" id="ARBA00022786"/>
    </source>
</evidence>
<dbReference type="PROSITE" id="PS50119">
    <property type="entry name" value="ZF_BBOX"/>
    <property type="match status" value="2"/>
</dbReference>
<evidence type="ECO:0000313" key="16">
    <source>
        <dbReference type="Proteomes" id="UP000838412"/>
    </source>
</evidence>
<dbReference type="InterPro" id="IPR011042">
    <property type="entry name" value="6-blade_b-propeller_TolB-like"/>
</dbReference>
<evidence type="ECO:0000256" key="9">
    <source>
        <dbReference type="ARBA" id="ARBA00022833"/>
    </source>
</evidence>
<organism evidence="15 16">
    <name type="scientific">Branchiostoma lanceolatum</name>
    <name type="common">Common lancelet</name>
    <name type="synonym">Amphioxus lanceolatum</name>
    <dbReference type="NCBI Taxonomy" id="7740"/>
    <lineage>
        <taxon>Eukaryota</taxon>
        <taxon>Metazoa</taxon>
        <taxon>Chordata</taxon>
        <taxon>Cephalochordata</taxon>
        <taxon>Leptocardii</taxon>
        <taxon>Amphioxiformes</taxon>
        <taxon>Branchiostomatidae</taxon>
        <taxon>Branchiostoma</taxon>
    </lineage>
</organism>
<dbReference type="Proteomes" id="UP000838412">
    <property type="component" value="Chromosome 6"/>
</dbReference>
<evidence type="ECO:0000259" key="13">
    <source>
        <dbReference type="PROSITE" id="PS50089"/>
    </source>
</evidence>
<evidence type="ECO:0000256" key="12">
    <source>
        <dbReference type="SAM" id="MobiDB-lite"/>
    </source>
</evidence>
<dbReference type="Gene3D" id="3.30.40.10">
    <property type="entry name" value="Zinc/RING finger domain, C3HC4 (zinc finger)"/>
    <property type="match status" value="1"/>
</dbReference>
<dbReference type="Pfam" id="PF13445">
    <property type="entry name" value="zf-RING_UBOX"/>
    <property type="match status" value="1"/>
</dbReference>
<feature type="repeat" description="NHL" evidence="11">
    <location>
        <begin position="469"/>
        <end position="512"/>
    </location>
</feature>
<feature type="domain" description="RING-type" evidence="13">
    <location>
        <begin position="13"/>
        <end position="56"/>
    </location>
</feature>
<dbReference type="Pfam" id="PF00643">
    <property type="entry name" value="zf-B_box"/>
    <property type="match status" value="1"/>
</dbReference>
<dbReference type="SUPFAM" id="SSF101898">
    <property type="entry name" value="NHL repeat"/>
    <property type="match status" value="1"/>
</dbReference>
<dbReference type="PANTHER" id="PTHR25462:SF296">
    <property type="entry name" value="MEIOTIC P26, ISOFORM F"/>
    <property type="match status" value="1"/>
</dbReference>
<dbReference type="PROSITE" id="PS50089">
    <property type="entry name" value="ZF_RING_2"/>
    <property type="match status" value="1"/>
</dbReference>
<sequence>MRTVVLSSMELQCGLCDHQYSQPRVLSCLHTYCLSCLETLVKKQDREGEVCCPVCQQRTLLPSSDPSTLPSDPIAGMLLEVKSVEAGAVTCTSCEENSSAVCRCLDCAAFLCSNCQGAHRFMKCFKSHRLVELEKLSIGDLASPVKLLTCTKHDGEALEFYCNTCDMLVCLKCTAIDHRMTSHQYVYINDAAAVMKERLLYLLENGRKRSEDVRVQLLHMEEKIDHVQVEKTRVKGEVDKVFHTLLTKLEDRQEEMRQDVETLYQRQQQFLNTQGKSLQYDEERLQAGTRFVEKLVTYGSTSDLLTCGKLVTSQFDLLFKQCTGNDMKSSGEVGVSVDYHTFSNLLNRIQIKIKTVPKIGVSSPVTMAACSLGAESRDAVVTSPPLKEQFSPSSSKSNVSEERTFGKGNDTASMDVTELHKVGSFGKRVEKSGDSPHIGCIAVGANGNIYVLDTYSWLVQVFDKEGKYRFKFGGRGQSPGQLQRPVELATSTKGYIAVRESTTDRIQIFSDTGQFIFKFWLHSVHKPRSMVIDRKGRFLVEDVGKGRFPHGVVIYNSDGKLLTKIQCTEISKLSVNRYSLAISAQNQLLVVDHRANCVQVYSEEGRHLRTIHPRCSRLDIRGIIMDQNKLILILKNRVDRDSWYIGGLVVMAKDGTVLDKFKFPEKVVTHVALTHEGCPLAVLLGSSDIHVYGSIHTK</sequence>
<keyword evidence="6" id="KW-0677">Repeat</keyword>
<protein>
    <recommendedName>
        <fullName evidence="3">RING-type E3 ubiquitin transferase</fullName>
        <ecNumber evidence="3">2.3.2.27</ecNumber>
    </recommendedName>
</protein>
<dbReference type="EMBL" id="OV696691">
    <property type="protein sequence ID" value="CAH1267908.1"/>
    <property type="molecule type" value="Genomic_DNA"/>
</dbReference>
<dbReference type="PANTHER" id="PTHR25462">
    <property type="entry name" value="BONUS, ISOFORM C-RELATED"/>
    <property type="match status" value="1"/>
</dbReference>
<evidence type="ECO:0000256" key="5">
    <source>
        <dbReference type="ARBA" id="ARBA00022723"/>
    </source>
</evidence>
<keyword evidence="8" id="KW-0833">Ubl conjugation pathway</keyword>
<reference evidence="15" key="1">
    <citation type="submission" date="2022-01" db="EMBL/GenBank/DDBJ databases">
        <authorList>
            <person name="Braso-Vives M."/>
        </authorList>
    </citation>
    <scope>NUCLEOTIDE SEQUENCE</scope>
</reference>
<dbReference type="InterPro" id="IPR013083">
    <property type="entry name" value="Znf_RING/FYVE/PHD"/>
</dbReference>
<dbReference type="Gene3D" id="3.30.160.60">
    <property type="entry name" value="Classic Zinc Finger"/>
    <property type="match status" value="1"/>
</dbReference>
<evidence type="ECO:0000256" key="4">
    <source>
        <dbReference type="ARBA" id="ARBA00022553"/>
    </source>
</evidence>
<dbReference type="InterPro" id="IPR017907">
    <property type="entry name" value="Znf_RING_CS"/>
</dbReference>
<evidence type="ECO:0000256" key="10">
    <source>
        <dbReference type="PROSITE-ProRule" id="PRU00024"/>
    </source>
</evidence>
<dbReference type="InterPro" id="IPR001841">
    <property type="entry name" value="Znf_RING"/>
</dbReference>
<dbReference type="GO" id="GO:0005654">
    <property type="term" value="C:nucleoplasm"/>
    <property type="evidence" value="ECO:0007669"/>
    <property type="project" value="TreeGrafter"/>
</dbReference>
<keyword evidence="9" id="KW-0862">Zinc</keyword>